<dbReference type="InterPro" id="IPR013655">
    <property type="entry name" value="PAS_fold_3"/>
</dbReference>
<evidence type="ECO:0000256" key="2">
    <source>
        <dbReference type="ARBA" id="ARBA00012438"/>
    </source>
</evidence>
<feature type="transmembrane region" description="Helical" evidence="7">
    <location>
        <begin position="205"/>
        <end position="224"/>
    </location>
</feature>
<dbReference type="PROSITE" id="PS50109">
    <property type="entry name" value="HIS_KIN"/>
    <property type="match status" value="1"/>
</dbReference>
<dbReference type="Gene3D" id="3.30.565.10">
    <property type="entry name" value="Histidine kinase-like ATPase, C-terminal domain"/>
    <property type="match status" value="1"/>
</dbReference>
<feature type="coiled-coil region" evidence="6">
    <location>
        <begin position="550"/>
        <end position="581"/>
    </location>
</feature>
<dbReference type="RefSeq" id="WP_138723141.1">
    <property type="nucleotide sequence ID" value="NZ_SSHJ02000006.1"/>
</dbReference>
<keyword evidence="7" id="KW-0472">Membrane</keyword>
<evidence type="ECO:0000256" key="4">
    <source>
        <dbReference type="ARBA" id="ARBA00022679"/>
    </source>
</evidence>
<dbReference type="SUPFAM" id="SSF55874">
    <property type="entry name" value="ATPase domain of HSP90 chaperone/DNA topoisomerase II/histidine kinase"/>
    <property type="match status" value="1"/>
</dbReference>
<gene>
    <name evidence="10" type="ORF">E6A44_010670</name>
</gene>
<dbReference type="InterPro" id="IPR036097">
    <property type="entry name" value="HisK_dim/P_sf"/>
</dbReference>
<dbReference type="InterPro" id="IPR000700">
    <property type="entry name" value="PAS-assoc_C"/>
</dbReference>
<dbReference type="Gene3D" id="2.10.70.100">
    <property type="match status" value="2"/>
</dbReference>
<feature type="transmembrane region" description="Helical" evidence="7">
    <location>
        <begin position="165"/>
        <end position="185"/>
    </location>
</feature>
<evidence type="ECO:0000256" key="5">
    <source>
        <dbReference type="ARBA" id="ARBA00022777"/>
    </source>
</evidence>
<dbReference type="Gene3D" id="1.10.287.130">
    <property type="match status" value="1"/>
</dbReference>
<feature type="transmembrane region" description="Helical" evidence="7">
    <location>
        <begin position="94"/>
        <end position="113"/>
    </location>
</feature>
<feature type="transmembrane region" description="Helical" evidence="7">
    <location>
        <begin position="128"/>
        <end position="149"/>
    </location>
</feature>
<keyword evidence="5" id="KW-0418">Kinase</keyword>
<dbReference type="SMART" id="SM00387">
    <property type="entry name" value="HATPase_c"/>
    <property type="match status" value="1"/>
</dbReference>
<dbReference type="NCBIfam" id="TIGR00229">
    <property type="entry name" value="sensory_box"/>
    <property type="match status" value="1"/>
</dbReference>
<dbReference type="Gene3D" id="3.30.450.20">
    <property type="entry name" value="PAS domain"/>
    <property type="match status" value="2"/>
</dbReference>
<feature type="transmembrane region" description="Helical" evidence="7">
    <location>
        <begin position="23"/>
        <end position="44"/>
    </location>
</feature>
<reference evidence="10 11" key="1">
    <citation type="submission" date="2024-12" db="EMBL/GenBank/DDBJ databases">
        <authorList>
            <person name="Hu S."/>
        </authorList>
    </citation>
    <scope>NUCLEOTIDE SEQUENCE [LARGE SCALE GENOMIC DNA]</scope>
    <source>
        <strain evidence="10 11">THG-T11</strain>
    </source>
</reference>
<dbReference type="InterPro" id="IPR035965">
    <property type="entry name" value="PAS-like_dom_sf"/>
</dbReference>
<dbReference type="InterPro" id="IPR036890">
    <property type="entry name" value="HATPase_C_sf"/>
</dbReference>
<dbReference type="EC" id="2.7.13.3" evidence="2"/>
<evidence type="ECO:0000313" key="10">
    <source>
        <dbReference type="EMBL" id="MFN0256037.1"/>
    </source>
</evidence>
<proteinExistence type="predicted"/>
<comment type="catalytic activity">
    <reaction evidence="1">
        <text>ATP + protein L-histidine = ADP + protein N-phospho-L-histidine.</text>
        <dbReference type="EC" id="2.7.13.3"/>
    </reaction>
</comment>
<feature type="domain" description="Histidine kinase" evidence="8">
    <location>
        <begin position="584"/>
        <end position="811"/>
    </location>
</feature>
<organism evidence="10 11">
    <name type="scientific">Pedobacter ureilyticus</name>
    <dbReference type="NCBI Taxonomy" id="1393051"/>
    <lineage>
        <taxon>Bacteria</taxon>
        <taxon>Pseudomonadati</taxon>
        <taxon>Bacteroidota</taxon>
        <taxon>Sphingobacteriia</taxon>
        <taxon>Sphingobacteriales</taxon>
        <taxon>Sphingobacteriaceae</taxon>
        <taxon>Pedobacter</taxon>
    </lineage>
</organism>
<keyword evidence="6" id="KW-0175">Coiled coil</keyword>
<evidence type="ECO:0000313" key="11">
    <source>
        <dbReference type="Proteomes" id="UP001517247"/>
    </source>
</evidence>
<dbReference type="PANTHER" id="PTHR43304">
    <property type="entry name" value="PHYTOCHROME-LIKE PROTEIN CPH1"/>
    <property type="match status" value="1"/>
</dbReference>
<dbReference type="EMBL" id="SSHJ02000006">
    <property type="protein sequence ID" value="MFN0256037.1"/>
    <property type="molecule type" value="Genomic_DNA"/>
</dbReference>
<dbReference type="Pfam" id="PF00512">
    <property type="entry name" value="HisKA"/>
    <property type="match status" value="1"/>
</dbReference>
<dbReference type="InterPro" id="IPR004358">
    <property type="entry name" value="Sig_transdc_His_kin-like_C"/>
</dbReference>
<keyword evidence="11" id="KW-1185">Reference proteome</keyword>
<keyword evidence="7" id="KW-1133">Transmembrane helix</keyword>
<dbReference type="Proteomes" id="UP001517247">
    <property type="component" value="Unassembled WGS sequence"/>
</dbReference>
<evidence type="ECO:0000259" key="8">
    <source>
        <dbReference type="PROSITE" id="PS50109"/>
    </source>
</evidence>
<feature type="domain" description="PAC" evidence="9">
    <location>
        <begin position="514"/>
        <end position="566"/>
    </location>
</feature>
<keyword evidence="3" id="KW-0597">Phosphoprotein</keyword>
<evidence type="ECO:0000256" key="7">
    <source>
        <dbReference type="SAM" id="Phobius"/>
    </source>
</evidence>
<dbReference type="Pfam" id="PF08447">
    <property type="entry name" value="PAS_3"/>
    <property type="match status" value="2"/>
</dbReference>
<name>A0ABW9J665_9SPHI</name>
<feature type="domain" description="PAC" evidence="9">
    <location>
        <begin position="390"/>
        <end position="438"/>
    </location>
</feature>
<dbReference type="Pfam" id="PF02518">
    <property type="entry name" value="HATPase_c"/>
    <property type="match status" value="1"/>
</dbReference>
<dbReference type="SUPFAM" id="SSF55785">
    <property type="entry name" value="PYP-like sensor domain (PAS domain)"/>
    <property type="match status" value="2"/>
</dbReference>
<dbReference type="PANTHER" id="PTHR43304:SF1">
    <property type="entry name" value="PAC DOMAIN-CONTAINING PROTEIN"/>
    <property type="match status" value="1"/>
</dbReference>
<evidence type="ECO:0000256" key="3">
    <source>
        <dbReference type="ARBA" id="ARBA00022553"/>
    </source>
</evidence>
<evidence type="ECO:0000259" key="9">
    <source>
        <dbReference type="PROSITE" id="PS50113"/>
    </source>
</evidence>
<feature type="transmembrane region" description="Helical" evidence="7">
    <location>
        <begin position="236"/>
        <end position="258"/>
    </location>
</feature>
<dbReference type="CDD" id="cd00130">
    <property type="entry name" value="PAS"/>
    <property type="match status" value="1"/>
</dbReference>
<comment type="caution">
    <text evidence="10">The sequence shown here is derived from an EMBL/GenBank/DDBJ whole genome shotgun (WGS) entry which is preliminary data.</text>
</comment>
<dbReference type="SUPFAM" id="SSF47384">
    <property type="entry name" value="Homodimeric domain of signal transducing histidine kinase"/>
    <property type="match status" value="1"/>
</dbReference>
<dbReference type="InterPro" id="IPR003661">
    <property type="entry name" value="HisK_dim/P_dom"/>
</dbReference>
<dbReference type="InterPro" id="IPR000014">
    <property type="entry name" value="PAS"/>
</dbReference>
<dbReference type="PROSITE" id="PS50113">
    <property type="entry name" value="PAC"/>
    <property type="match status" value="2"/>
</dbReference>
<feature type="transmembrane region" description="Helical" evidence="7">
    <location>
        <begin position="64"/>
        <end position="82"/>
    </location>
</feature>
<dbReference type="InterPro" id="IPR052162">
    <property type="entry name" value="Sensor_kinase/Photoreceptor"/>
</dbReference>
<dbReference type="PRINTS" id="PR00344">
    <property type="entry name" value="BCTRLSENSOR"/>
</dbReference>
<accession>A0ABW9J665</accession>
<sequence length="815" mass="93275">MLNLVKNLGSLRFKNRYNISKQILWAVMLLCIAPLLSIILPVFFENSTSKFLVFSVEENFYTSVWTTFGIAAALFTGALAIIDYNIRKEVTITLFGIALFISAILDGYYLLILNENKEINDLSNSLYFIWWINRIFYSVTLLIGTIVYLKVKAKNLRTPEQKTKIIYRTTVFCVLAGIICVFGIANTDYILQWKEMLNQLISIDLFSLLPLAFLVIWAVFYLPKFMQRFHNIFSKFLILSIAPLFLAELFMGLSTSIFDPCYNAAHYLRFVSYLVPLTGIILNYVETVRNEQRIIAKLDIEVREKQMLTANLIERERLLANAEKISKLGSWELNIKTNSYKWSDELYKIYGFEGNTFHPTHAIAEQVIVSEYRKKLSKELTNAVQNKTNFAAEYQIAQPNGTKRYVLNQGYFTSKESKLVGTVQDITELKEATLKLRRNETLLREGEAVSNNGSWEWHSNEEYVFWSDEMFNIHGYLPHSTIVSVGSYINLVHIEDRGKLRRVFAGARRNKASFKASYRIVRPSGEVRFVSTTAKFKEDEIGIGYSYLGNTQDVTQLKEAQRKLEEKINELNISNKDLEQFAYVASHDLQEPLRKIRAFGDRLKTKFSDQINEEGQDYIERMQNAAERMQILIDDLLAFSKVTREVKEFQQIDLHQLINNVLHGLDYAIESTNARINLSVNDKVDGIPSQLAQVFQNVISNSLKFVKPNTQPVIDISSQILSGNVIPVSDISRNLNYCVIKITDNGIGFDEGYAGKIFDLFQRLHSRTAYKGTGIGLAICKKIVENHSGFIFAKSKEGEGASFFIVLPLKHSATQ</sequence>
<evidence type="ECO:0000256" key="1">
    <source>
        <dbReference type="ARBA" id="ARBA00000085"/>
    </source>
</evidence>
<keyword evidence="4" id="KW-0808">Transferase</keyword>
<evidence type="ECO:0000256" key="6">
    <source>
        <dbReference type="SAM" id="Coils"/>
    </source>
</evidence>
<protein>
    <recommendedName>
        <fullName evidence="2">histidine kinase</fullName>
        <ecNumber evidence="2">2.7.13.3</ecNumber>
    </recommendedName>
</protein>
<dbReference type="InterPro" id="IPR003594">
    <property type="entry name" value="HATPase_dom"/>
</dbReference>
<dbReference type="InterPro" id="IPR005467">
    <property type="entry name" value="His_kinase_dom"/>
</dbReference>
<keyword evidence="7" id="KW-0812">Transmembrane</keyword>
<dbReference type="CDD" id="cd00082">
    <property type="entry name" value="HisKA"/>
    <property type="match status" value="1"/>
</dbReference>
<dbReference type="SMART" id="SM00388">
    <property type="entry name" value="HisKA"/>
    <property type="match status" value="1"/>
</dbReference>